<evidence type="ECO:0000256" key="1">
    <source>
        <dbReference type="SAM" id="SignalP"/>
    </source>
</evidence>
<keyword evidence="3" id="KW-1185">Reference proteome</keyword>
<dbReference type="InParanoid" id="A0A3Q7ILH8"/>
<dbReference type="Gramene" id="Solyc08g069125.1.1">
    <property type="protein sequence ID" value="Solyc08g069125.1.1"/>
    <property type="gene ID" value="Solyc08g069125.1"/>
</dbReference>
<protein>
    <submittedName>
        <fullName evidence="2">Uncharacterized protein</fullName>
    </submittedName>
</protein>
<evidence type="ECO:0000313" key="3">
    <source>
        <dbReference type="Proteomes" id="UP000004994"/>
    </source>
</evidence>
<dbReference type="EnsemblPlants" id="Solyc08g069125.1.1">
    <property type="protein sequence ID" value="Solyc08g069125.1.1"/>
    <property type="gene ID" value="Solyc08g069125.1"/>
</dbReference>
<proteinExistence type="predicted"/>
<feature type="signal peptide" evidence="1">
    <location>
        <begin position="1"/>
        <end position="16"/>
    </location>
</feature>
<reference evidence="2" key="2">
    <citation type="submission" date="2019-01" db="UniProtKB">
        <authorList>
            <consortium name="EnsemblPlants"/>
        </authorList>
    </citation>
    <scope>IDENTIFICATION</scope>
    <source>
        <strain evidence="2">cv. Heinz 1706</strain>
    </source>
</reference>
<feature type="chain" id="PRO_5018614162" evidence="1">
    <location>
        <begin position="17"/>
        <end position="138"/>
    </location>
</feature>
<name>A0A3Q7ILH8_SOLLC</name>
<organism evidence="2">
    <name type="scientific">Solanum lycopersicum</name>
    <name type="common">Tomato</name>
    <name type="synonym">Lycopersicon esculentum</name>
    <dbReference type="NCBI Taxonomy" id="4081"/>
    <lineage>
        <taxon>Eukaryota</taxon>
        <taxon>Viridiplantae</taxon>
        <taxon>Streptophyta</taxon>
        <taxon>Embryophyta</taxon>
        <taxon>Tracheophyta</taxon>
        <taxon>Spermatophyta</taxon>
        <taxon>Magnoliopsida</taxon>
        <taxon>eudicotyledons</taxon>
        <taxon>Gunneridae</taxon>
        <taxon>Pentapetalae</taxon>
        <taxon>asterids</taxon>
        <taxon>lamiids</taxon>
        <taxon>Solanales</taxon>
        <taxon>Solanaceae</taxon>
        <taxon>Solanoideae</taxon>
        <taxon>Solaneae</taxon>
        <taxon>Solanum</taxon>
        <taxon>Solanum subgen. Lycopersicon</taxon>
    </lineage>
</organism>
<sequence length="138" mass="15870">MCRLVAELTWLTRLLADLSVPPLLPIPIRDVEITDKMKDMKKQEHGLNFDSLELVRSGVDDRDCTGFNGAQIRRYHMKKIKKSRWTTIKMGVKPTLSRILSGSIISNFDMKPSSKVFPPFWGQSQVRYGQQISPTSYR</sequence>
<reference evidence="2" key="1">
    <citation type="journal article" date="2012" name="Nature">
        <title>The tomato genome sequence provides insights into fleshy fruit evolution.</title>
        <authorList>
            <consortium name="Tomato Genome Consortium"/>
        </authorList>
    </citation>
    <scope>NUCLEOTIDE SEQUENCE [LARGE SCALE GENOMIC DNA]</scope>
    <source>
        <strain evidence="2">cv. Heinz 1706</strain>
    </source>
</reference>
<dbReference type="AlphaFoldDB" id="A0A3Q7ILH8"/>
<dbReference type="Proteomes" id="UP000004994">
    <property type="component" value="Chromosome 8"/>
</dbReference>
<keyword evidence="1" id="KW-0732">Signal</keyword>
<accession>A0A3Q7ILH8</accession>
<evidence type="ECO:0000313" key="2">
    <source>
        <dbReference type="EnsemblPlants" id="Solyc08g069125.1.1"/>
    </source>
</evidence>